<dbReference type="GO" id="GO:0051539">
    <property type="term" value="F:4 iron, 4 sulfur cluster binding"/>
    <property type="evidence" value="ECO:0007669"/>
    <property type="project" value="UniProtKB-KW"/>
</dbReference>
<dbReference type="SUPFAM" id="SSF50692">
    <property type="entry name" value="ADC-like"/>
    <property type="match status" value="1"/>
</dbReference>
<dbReference type="SUPFAM" id="SSF54862">
    <property type="entry name" value="4Fe-4S ferredoxins"/>
    <property type="match status" value="1"/>
</dbReference>
<dbReference type="KEGG" id="fes:HER31_06000"/>
<dbReference type="GO" id="GO:0008863">
    <property type="term" value="F:formate dehydrogenase (NAD+) activity"/>
    <property type="evidence" value="ECO:0007669"/>
    <property type="project" value="InterPro"/>
</dbReference>
<dbReference type="GO" id="GO:0043546">
    <property type="term" value="F:molybdopterin cofactor binding"/>
    <property type="evidence" value="ECO:0007669"/>
    <property type="project" value="InterPro"/>
</dbReference>
<dbReference type="Pfam" id="PF12838">
    <property type="entry name" value="Fer4_7"/>
    <property type="match status" value="1"/>
</dbReference>
<dbReference type="InterPro" id="IPR009010">
    <property type="entry name" value="Asp_de-COase-like_dom_sf"/>
</dbReference>
<evidence type="ECO:0000256" key="8">
    <source>
        <dbReference type="ARBA" id="ARBA00023004"/>
    </source>
</evidence>
<feature type="domain" description="4Fe-4S ferredoxin-type" evidence="12">
    <location>
        <begin position="606"/>
        <end position="635"/>
    </location>
</feature>
<dbReference type="Pfam" id="PF00384">
    <property type="entry name" value="Molybdopterin"/>
    <property type="match status" value="1"/>
</dbReference>
<dbReference type="InterPro" id="IPR006657">
    <property type="entry name" value="MoPterin_dinucl-bd_dom"/>
</dbReference>
<dbReference type="PRINTS" id="PR00419">
    <property type="entry name" value="ADXRDTASE"/>
</dbReference>
<dbReference type="SUPFAM" id="SSF53706">
    <property type="entry name" value="Formate dehydrogenase/DMSO reductase, domains 1-3"/>
    <property type="match status" value="1"/>
</dbReference>
<evidence type="ECO:0000256" key="10">
    <source>
        <dbReference type="ARBA" id="ARBA00023075"/>
    </source>
</evidence>
<dbReference type="Pfam" id="PF01568">
    <property type="entry name" value="Molydop_binding"/>
    <property type="match status" value="1"/>
</dbReference>
<dbReference type="Pfam" id="PF04879">
    <property type="entry name" value="Molybdop_Fe4S4"/>
    <property type="match status" value="1"/>
</dbReference>
<dbReference type="SMART" id="SM00926">
    <property type="entry name" value="Molybdop_Fe4S4"/>
    <property type="match status" value="1"/>
</dbReference>
<evidence type="ECO:0000256" key="1">
    <source>
        <dbReference type="ARBA" id="ARBA00001942"/>
    </source>
</evidence>
<keyword evidence="4" id="KW-0004">4Fe-4S</keyword>
<dbReference type="Gene3D" id="3.40.50.740">
    <property type="match status" value="1"/>
</dbReference>
<dbReference type="PROSITE" id="PS00198">
    <property type="entry name" value="4FE4S_FER_1"/>
    <property type="match status" value="1"/>
</dbReference>
<dbReference type="InterPro" id="IPR006478">
    <property type="entry name" value="Formate_DH_asu"/>
</dbReference>
<organism evidence="14 15">
    <name type="scientific">Ferrimonas lipolytica</name>
    <dbReference type="NCBI Taxonomy" id="2724191"/>
    <lineage>
        <taxon>Bacteria</taxon>
        <taxon>Pseudomonadati</taxon>
        <taxon>Pseudomonadota</taxon>
        <taxon>Gammaproteobacteria</taxon>
        <taxon>Alteromonadales</taxon>
        <taxon>Ferrimonadaceae</taxon>
        <taxon>Ferrimonas</taxon>
    </lineage>
</organism>
<evidence type="ECO:0000313" key="14">
    <source>
        <dbReference type="EMBL" id="QIZ76453.1"/>
    </source>
</evidence>
<evidence type="ECO:0000256" key="5">
    <source>
        <dbReference type="ARBA" id="ARBA00022505"/>
    </source>
</evidence>
<keyword evidence="10" id="KW-0830">Ubiquinone</keyword>
<dbReference type="PANTHER" id="PTHR43742">
    <property type="entry name" value="TRIMETHYLAMINE-N-OXIDE REDUCTASE"/>
    <property type="match status" value="1"/>
</dbReference>
<dbReference type="GO" id="GO:0046872">
    <property type="term" value="F:metal ion binding"/>
    <property type="evidence" value="ECO:0007669"/>
    <property type="project" value="UniProtKB-KW"/>
</dbReference>
<dbReference type="GO" id="GO:0015942">
    <property type="term" value="P:formate metabolic process"/>
    <property type="evidence" value="ECO:0007669"/>
    <property type="project" value="InterPro"/>
</dbReference>
<dbReference type="Gene3D" id="1.10.1060.10">
    <property type="entry name" value="Alpha-helical ferredoxin"/>
    <property type="match status" value="1"/>
</dbReference>
<dbReference type="SUPFAM" id="SSF51971">
    <property type="entry name" value="Nucleotide-binding domain"/>
    <property type="match status" value="1"/>
</dbReference>
<dbReference type="InterPro" id="IPR006656">
    <property type="entry name" value="Mopterin_OxRdtase"/>
</dbReference>
<dbReference type="Pfam" id="PF07992">
    <property type="entry name" value="Pyr_redox_2"/>
    <property type="match status" value="1"/>
</dbReference>
<dbReference type="InterPro" id="IPR036188">
    <property type="entry name" value="FAD/NAD-bd_sf"/>
</dbReference>
<dbReference type="InterPro" id="IPR017896">
    <property type="entry name" value="4Fe4S_Fe-S-bd"/>
</dbReference>
<comment type="similarity">
    <text evidence="3">Belongs to the prokaryotic molybdopterin-containing oxidoreductase family.</text>
</comment>
<dbReference type="InterPro" id="IPR028261">
    <property type="entry name" value="DPD_II"/>
</dbReference>
<dbReference type="InterPro" id="IPR006963">
    <property type="entry name" value="Mopterin_OxRdtase_4Fe-4S_dom"/>
</dbReference>
<dbReference type="PROSITE" id="PS51379">
    <property type="entry name" value="4FE4S_FER_2"/>
    <property type="match status" value="2"/>
</dbReference>
<evidence type="ECO:0000259" key="13">
    <source>
        <dbReference type="PROSITE" id="PS51669"/>
    </source>
</evidence>
<keyword evidence="6" id="KW-0479">Metal-binding</keyword>
<dbReference type="PROSITE" id="PS51669">
    <property type="entry name" value="4FE4S_MOW_BIS_MGD"/>
    <property type="match status" value="1"/>
</dbReference>
<evidence type="ECO:0000259" key="11">
    <source>
        <dbReference type="PROSITE" id="PS51085"/>
    </source>
</evidence>
<dbReference type="InterPro" id="IPR023753">
    <property type="entry name" value="FAD/NAD-binding_dom"/>
</dbReference>
<sequence>MIKLILDEKELHAPAGVRLLDWAREQGATIPSLCGDNQTDKKTPCDLCVVEINGEIVRSCEYHVTDAVTVVSHSEALTLRRQQALTRILSDHHADCEAPCKTACPAAVDIQSYLFHIAQGDEVKANEIVKQSLPMPMSVGRVCPAFCETECRRNLVDEPLAIRQLKRHAADIDLNGEQPHLAPIKAKNGKRVAIIGAGPAGLSAGYFLSHQGVEVDLFESMPEAGGWLRYGIPEYRLPKQTLAKEIELMCRAGMKIHTNKAMGKDLQLADLQQQYDGVCLAIGAQQAVDMPYTGSDLDGVLLGVDYLKAFSAGEPVSVGKKVAVVGGGNTAIDCARTALRQGADVTIIYRRTKADMPAEDYEIHEAEVEGIDFMFMSVPVENVADENGRIAKVKVEALKLGEPDASGRRRPESTGEFSWHEFDTVIPAVSQKPDTSALGDAIALTRWNTADAPDSTFHTGGNTFAIGDFRLGPATAVEAIGEGRRCAEVMLNFFNQGKIAVADREFNSRKAERLKDVESRYYGDVPVAARLKMPELAVNARTSTFGEVETGFDRDLAIAEAARCLECGCQKSQSCDLRDYATEYRINDDDLGKDHYSKYAVDESSPFIRFDANRCIGCGQCVQACRDEGVHNVLDLADNGQRCKVKIGNGELLSASDCVQCGACVQACPVGAITEKNVSQHGLANNYKQVNTVCTYCGVGCGITMHVDENTNKVVKVSGVEGSPVNQGMLCVKGRFGFDFVNSEQRLTQPYIRVNGELQPASWDDAISLIAKRFTELKTEFGSGALAGLSSAKTTNEENYLFQKFIRTVVGNNNVDHCARLCHATTGTGLEPTIGNGSMTNNIASIKHSELVFIIGSDTATSHPVIASHIRQATLNGNAKLVVADPRKVDMAFHSDLYLQHRPGTDVMLLNALAQEIIRNGWQDQAFIDGRTEQYDALYDEVMRSQYSVENAAIVCGVDVAGIKQLAKMIGASKATSVFYAMGITQHSNGTNNVKAISNLQLLTGNVGKLGAGINPLRGQSNVQGAGDMGALPNTLPGHFKLPNEATVAHFKAHWGVEIDNQVGLKLTEMIDAILTKQLRSMYIVGENPVLSDPDQVHVLEALNSIDFLVVQDIFMTETAQLADVVLPAFSFAEKTGHITNTERRVQRLRPAIKGPGLAKPDWQITQLVANAMGADWNYQSSQQILEEINSVAPVYAGITWQRTETEALQWPCYSESDMGTPIMHEVGFFQMDKANFAPVPYRTSAELPDEQYPLILTTGRQLAQFHTGTMTRKTAGMDELAQPMVMVSVADAERMGISNSQMLKLTTRRGELEVPAFVTKRIRPGVVFMPFHFVEAAANVLTNAALDPIAKIPEFKVCAVKVEAA</sequence>
<dbReference type="InterPro" id="IPR001041">
    <property type="entry name" value="2Fe-2S_ferredoxin-type"/>
</dbReference>
<dbReference type="Gene3D" id="2.20.25.90">
    <property type="entry name" value="ADC-like domains"/>
    <property type="match status" value="1"/>
</dbReference>
<dbReference type="InterPro" id="IPR009051">
    <property type="entry name" value="Helical_ferredxn"/>
</dbReference>
<dbReference type="Gene3D" id="2.40.40.20">
    <property type="match status" value="1"/>
</dbReference>
<dbReference type="CDD" id="cd02753">
    <property type="entry name" value="MopB_Formate-Dh-H"/>
    <property type="match status" value="1"/>
</dbReference>
<dbReference type="PROSITE" id="PS00551">
    <property type="entry name" value="MOLYBDOPTERIN_PROK_1"/>
    <property type="match status" value="1"/>
</dbReference>
<keyword evidence="5" id="KW-0500">Molybdenum</keyword>
<dbReference type="Pfam" id="PF13510">
    <property type="entry name" value="Fer2_4"/>
    <property type="match status" value="1"/>
</dbReference>
<evidence type="ECO:0000313" key="15">
    <source>
        <dbReference type="Proteomes" id="UP000501602"/>
    </source>
</evidence>
<dbReference type="CDD" id="cd00207">
    <property type="entry name" value="fer2"/>
    <property type="match status" value="1"/>
</dbReference>
<gene>
    <name evidence="14" type="primary">fdhF</name>
    <name evidence="14" type="ORF">HER31_06000</name>
</gene>
<keyword evidence="15" id="KW-1185">Reference proteome</keyword>
<evidence type="ECO:0000256" key="3">
    <source>
        <dbReference type="ARBA" id="ARBA00010312"/>
    </source>
</evidence>
<protein>
    <submittedName>
        <fullName evidence="14">Formate dehydrogenase subunit alpha</fullName>
    </submittedName>
</protein>
<comment type="cofactor">
    <cofactor evidence="1">
        <name>Mo-bis(molybdopterin guanine dinucleotide)</name>
        <dbReference type="ChEBI" id="CHEBI:60539"/>
    </cofactor>
</comment>
<dbReference type="InterPro" id="IPR027467">
    <property type="entry name" value="MopterinOxRdtase_cofactor_BS"/>
</dbReference>
<dbReference type="Proteomes" id="UP000501602">
    <property type="component" value="Chromosome"/>
</dbReference>
<proteinExistence type="inferred from homology"/>
<accession>A0A6H1UDP1</accession>
<feature type="domain" description="2Fe-2S ferredoxin-type" evidence="11">
    <location>
        <begin position="1"/>
        <end position="76"/>
    </location>
</feature>
<comment type="similarity">
    <text evidence="2">In the C-terminal section; belongs to the prokaryotic molybdopterin-containing oxidoreductase family.</text>
</comment>
<dbReference type="NCBIfam" id="TIGR01591">
    <property type="entry name" value="Fdh-alpha"/>
    <property type="match status" value="1"/>
</dbReference>
<dbReference type="PROSITE" id="PS51085">
    <property type="entry name" value="2FE2S_FER_2"/>
    <property type="match status" value="1"/>
</dbReference>
<evidence type="ECO:0000256" key="4">
    <source>
        <dbReference type="ARBA" id="ARBA00022485"/>
    </source>
</evidence>
<dbReference type="CDD" id="cd02790">
    <property type="entry name" value="MopB_CT_Formate-Dh_H"/>
    <property type="match status" value="1"/>
</dbReference>
<dbReference type="EMBL" id="CP051180">
    <property type="protein sequence ID" value="QIZ76453.1"/>
    <property type="molecule type" value="Genomic_DNA"/>
</dbReference>
<feature type="domain" description="4Fe-4S Mo/W bis-MGD-type" evidence="13">
    <location>
        <begin position="687"/>
        <end position="745"/>
    </location>
</feature>
<dbReference type="SUPFAM" id="SSF54292">
    <property type="entry name" value="2Fe-2S ferredoxin-like"/>
    <property type="match status" value="1"/>
</dbReference>
<evidence type="ECO:0000256" key="6">
    <source>
        <dbReference type="ARBA" id="ARBA00022723"/>
    </source>
</evidence>
<name>A0A6H1UDP1_9GAMM</name>
<dbReference type="Pfam" id="PF14691">
    <property type="entry name" value="Fer4_20"/>
    <property type="match status" value="1"/>
</dbReference>
<dbReference type="InterPro" id="IPR041924">
    <property type="entry name" value="Formate_Dh-H_N"/>
</dbReference>
<evidence type="ECO:0000256" key="9">
    <source>
        <dbReference type="ARBA" id="ARBA00023014"/>
    </source>
</evidence>
<keyword evidence="8" id="KW-0408">Iron</keyword>
<dbReference type="InterPro" id="IPR041925">
    <property type="entry name" value="CT_Formate-Dh_H"/>
</dbReference>
<evidence type="ECO:0000259" key="12">
    <source>
        <dbReference type="PROSITE" id="PS51379"/>
    </source>
</evidence>
<dbReference type="PANTHER" id="PTHR43742:SF2">
    <property type="entry name" value="ASSIMILATORY NITRATE REDUCTASE CATALYTIC SUBUNIT"/>
    <property type="match status" value="1"/>
</dbReference>
<dbReference type="RefSeq" id="WP_168659715.1">
    <property type="nucleotide sequence ID" value="NZ_CP051180.1"/>
</dbReference>
<dbReference type="InterPro" id="IPR050612">
    <property type="entry name" value="Prok_Mopterin_Oxidored"/>
</dbReference>
<dbReference type="FunFam" id="3.30.70.20:FF:000035">
    <property type="entry name" value="Iron hydrogenase 1"/>
    <property type="match status" value="1"/>
</dbReference>
<evidence type="ECO:0000256" key="2">
    <source>
        <dbReference type="ARBA" id="ARBA00007023"/>
    </source>
</evidence>
<dbReference type="InterPro" id="IPR017900">
    <property type="entry name" value="4Fe4S_Fe_S_CS"/>
</dbReference>
<feature type="domain" description="4Fe-4S ferredoxin-type" evidence="12">
    <location>
        <begin position="649"/>
        <end position="678"/>
    </location>
</feature>
<dbReference type="Gene3D" id="3.50.50.60">
    <property type="entry name" value="FAD/NAD(P)-binding domain"/>
    <property type="match status" value="2"/>
</dbReference>
<evidence type="ECO:0000256" key="7">
    <source>
        <dbReference type="ARBA" id="ARBA00022737"/>
    </source>
</evidence>
<reference evidence="14 15" key="1">
    <citation type="submission" date="2020-04" db="EMBL/GenBank/DDBJ databases">
        <title>Ferrimonas sp. S7 isolated from sea water.</title>
        <authorList>
            <person name="Bae S.S."/>
            <person name="Baek K."/>
        </authorList>
    </citation>
    <scope>NUCLEOTIDE SEQUENCE [LARGE SCALE GENOMIC DNA]</scope>
    <source>
        <strain evidence="14 15">S7</strain>
    </source>
</reference>
<keyword evidence="9" id="KW-0411">Iron-sulfur</keyword>
<dbReference type="Gene3D" id="3.40.228.10">
    <property type="entry name" value="Dimethylsulfoxide Reductase, domain 2"/>
    <property type="match status" value="1"/>
</dbReference>
<keyword evidence="7" id="KW-0677">Repeat</keyword>
<dbReference type="Gene3D" id="3.30.70.20">
    <property type="match status" value="1"/>
</dbReference>
<dbReference type="InterPro" id="IPR036010">
    <property type="entry name" value="2Fe-2S_ferredoxin-like_sf"/>
</dbReference>